<dbReference type="FunFam" id="3.40.50.300:FF:000126">
    <property type="entry name" value="Galactose/methyl galactoside import ATP-binding protein MglA"/>
    <property type="match status" value="1"/>
</dbReference>
<name>A0A517NQG1_9BACT</name>
<evidence type="ECO:0000256" key="7">
    <source>
        <dbReference type="ARBA" id="ARBA00022741"/>
    </source>
</evidence>
<dbReference type="RefSeq" id="WP_145416934.1">
    <property type="nucleotide sequence ID" value="NZ_CP036526.1"/>
</dbReference>
<dbReference type="InterPro" id="IPR003439">
    <property type="entry name" value="ABC_transporter-like_ATP-bd"/>
</dbReference>
<evidence type="ECO:0000256" key="4">
    <source>
        <dbReference type="ARBA" id="ARBA00022475"/>
    </source>
</evidence>
<dbReference type="SMART" id="SM00382">
    <property type="entry name" value="AAA"/>
    <property type="match status" value="2"/>
</dbReference>
<evidence type="ECO:0000259" key="11">
    <source>
        <dbReference type="PROSITE" id="PS50893"/>
    </source>
</evidence>
<evidence type="ECO:0000313" key="12">
    <source>
        <dbReference type="EMBL" id="QDT09362.1"/>
    </source>
</evidence>
<evidence type="ECO:0000256" key="5">
    <source>
        <dbReference type="ARBA" id="ARBA00022597"/>
    </source>
</evidence>
<dbReference type="AlphaFoldDB" id="A0A517NQG1"/>
<dbReference type="OrthoDB" id="9771863at2"/>
<accession>A0A517NQG1</accession>
<evidence type="ECO:0000256" key="3">
    <source>
        <dbReference type="ARBA" id="ARBA00022448"/>
    </source>
</evidence>
<evidence type="ECO:0000256" key="8">
    <source>
        <dbReference type="ARBA" id="ARBA00022840"/>
    </source>
</evidence>
<dbReference type="EC" id="3.6.3.17" evidence="12"/>
<dbReference type="Gene3D" id="3.40.50.300">
    <property type="entry name" value="P-loop containing nucleotide triphosphate hydrolases"/>
    <property type="match status" value="2"/>
</dbReference>
<dbReference type="FunFam" id="3.40.50.300:FF:000127">
    <property type="entry name" value="Ribose import ATP-binding protein RbsA"/>
    <property type="match status" value="1"/>
</dbReference>
<evidence type="ECO:0000313" key="13">
    <source>
        <dbReference type="Proteomes" id="UP000319817"/>
    </source>
</evidence>
<keyword evidence="13" id="KW-1185">Reference proteome</keyword>
<dbReference type="Proteomes" id="UP000319817">
    <property type="component" value="Chromosome"/>
</dbReference>
<dbReference type="GO" id="GO:0015749">
    <property type="term" value="P:monosaccharide transmembrane transport"/>
    <property type="evidence" value="ECO:0007669"/>
    <property type="project" value="UniProtKB-ARBA"/>
</dbReference>
<evidence type="ECO:0000256" key="6">
    <source>
        <dbReference type="ARBA" id="ARBA00022737"/>
    </source>
</evidence>
<dbReference type="CDD" id="cd03215">
    <property type="entry name" value="ABC_Carb_Monos_II"/>
    <property type="match status" value="1"/>
</dbReference>
<keyword evidence="10" id="KW-0472">Membrane</keyword>
<dbReference type="InterPro" id="IPR027417">
    <property type="entry name" value="P-loop_NTPase"/>
</dbReference>
<dbReference type="PANTHER" id="PTHR43790:SF3">
    <property type="entry name" value="D-ALLOSE IMPORT ATP-BINDING PROTEIN ALSA-RELATED"/>
    <property type="match status" value="1"/>
</dbReference>
<keyword evidence="8 12" id="KW-0067">ATP-binding</keyword>
<dbReference type="PROSITE" id="PS50893">
    <property type="entry name" value="ABC_TRANSPORTER_2"/>
    <property type="match status" value="2"/>
</dbReference>
<keyword evidence="4" id="KW-1003">Cell membrane</keyword>
<dbReference type="InterPro" id="IPR050107">
    <property type="entry name" value="ABC_carbohydrate_import_ATPase"/>
</dbReference>
<keyword evidence="12" id="KW-0378">Hydrolase</keyword>
<gene>
    <name evidence="12" type="primary">rbsA</name>
    <name evidence="12" type="ORF">K239x_13080</name>
</gene>
<feature type="domain" description="ABC transporter" evidence="11">
    <location>
        <begin position="257"/>
        <end position="503"/>
    </location>
</feature>
<dbReference type="PROSITE" id="PS00211">
    <property type="entry name" value="ABC_TRANSPORTER_1"/>
    <property type="match status" value="1"/>
</dbReference>
<dbReference type="InterPro" id="IPR017871">
    <property type="entry name" value="ABC_transporter-like_CS"/>
</dbReference>
<evidence type="ECO:0000256" key="9">
    <source>
        <dbReference type="ARBA" id="ARBA00022967"/>
    </source>
</evidence>
<proteinExistence type="predicted"/>
<dbReference type="GO" id="GO:0016887">
    <property type="term" value="F:ATP hydrolysis activity"/>
    <property type="evidence" value="ECO:0007669"/>
    <property type="project" value="InterPro"/>
</dbReference>
<protein>
    <submittedName>
        <fullName evidence="12">Ribose import ATP-binding protein RbsA</fullName>
        <ecNumber evidence="12">3.6.3.17</ecNumber>
    </submittedName>
</protein>
<organism evidence="12 13">
    <name type="scientific">Stieleria marina</name>
    <dbReference type="NCBI Taxonomy" id="1930275"/>
    <lineage>
        <taxon>Bacteria</taxon>
        <taxon>Pseudomonadati</taxon>
        <taxon>Planctomycetota</taxon>
        <taxon>Planctomycetia</taxon>
        <taxon>Pirellulales</taxon>
        <taxon>Pirellulaceae</taxon>
        <taxon>Stieleria</taxon>
    </lineage>
</organism>
<reference evidence="12 13" key="1">
    <citation type="submission" date="2019-02" db="EMBL/GenBank/DDBJ databases">
        <title>Deep-cultivation of Planctomycetes and their phenomic and genomic characterization uncovers novel biology.</title>
        <authorList>
            <person name="Wiegand S."/>
            <person name="Jogler M."/>
            <person name="Boedeker C."/>
            <person name="Pinto D."/>
            <person name="Vollmers J."/>
            <person name="Rivas-Marin E."/>
            <person name="Kohn T."/>
            <person name="Peeters S.H."/>
            <person name="Heuer A."/>
            <person name="Rast P."/>
            <person name="Oberbeckmann S."/>
            <person name="Bunk B."/>
            <person name="Jeske O."/>
            <person name="Meyerdierks A."/>
            <person name="Storesund J.E."/>
            <person name="Kallscheuer N."/>
            <person name="Luecker S."/>
            <person name="Lage O.M."/>
            <person name="Pohl T."/>
            <person name="Merkel B.J."/>
            <person name="Hornburger P."/>
            <person name="Mueller R.-W."/>
            <person name="Bruemmer F."/>
            <person name="Labrenz M."/>
            <person name="Spormann A.M."/>
            <person name="Op den Camp H."/>
            <person name="Overmann J."/>
            <person name="Amann R."/>
            <person name="Jetten M.S.M."/>
            <person name="Mascher T."/>
            <person name="Medema M.H."/>
            <person name="Devos D.P."/>
            <person name="Kaster A.-K."/>
            <person name="Ovreas L."/>
            <person name="Rohde M."/>
            <person name="Galperin M.Y."/>
            <person name="Jogler C."/>
        </authorList>
    </citation>
    <scope>NUCLEOTIDE SEQUENCE [LARGE SCALE GENOMIC DNA]</scope>
    <source>
        <strain evidence="12 13">K23_9</strain>
    </source>
</reference>
<dbReference type="CDD" id="cd03216">
    <property type="entry name" value="ABC_Carb_Monos_I"/>
    <property type="match status" value="1"/>
</dbReference>
<evidence type="ECO:0000256" key="10">
    <source>
        <dbReference type="ARBA" id="ARBA00023136"/>
    </source>
</evidence>
<keyword evidence="6" id="KW-0677">Repeat</keyword>
<dbReference type="PANTHER" id="PTHR43790">
    <property type="entry name" value="CARBOHYDRATE TRANSPORT ATP-BINDING PROTEIN MG119-RELATED"/>
    <property type="match status" value="1"/>
</dbReference>
<dbReference type="GO" id="GO:0005524">
    <property type="term" value="F:ATP binding"/>
    <property type="evidence" value="ECO:0007669"/>
    <property type="project" value="UniProtKB-KW"/>
</dbReference>
<dbReference type="Pfam" id="PF00005">
    <property type="entry name" value="ABC_tran"/>
    <property type="match status" value="2"/>
</dbReference>
<keyword evidence="7" id="KW-0547">Nucleotide-binding</keyword>
<evidence type="ECO:0000256" key="2">
    <source>
        <dbReference type="ARBA" id="ARBA00004533"/>
    </source>
</evidence>
<sequence>MSENSLSAVPLLDVQNVTKSFPGVRALQEVSFALQAGEVLAVIGENGAGKSTMMKILAGVQEPDSGQVFIDAKPVRIDSTRAAMELGVVLIHQELNLADNLDVGSNIFLGREPRRGGLIDRRRIYQESKVFLQRVGLEVAPETIVDTLPIGKQQLVEIAKALSVSARVLIMDEPTSSLSSKETEALFDVVKDLRSRGVSVIYISHRLGEVRELADRVTVLRDGQNAGDLSRDEITHDQMVNLMVGRDVSQFYAREHHEIGDVRLEVQDLITPAWPQHKLNFKISAGEIVGVAGLVGAGRTEMLQVLFGIDKRVGGRILVDGKAVAVSRPADAIEAGMALVPEDRKQHGLVLEMSVLHNMGLAGLSRNSLAGGFLNRQKEKSDSTQMIEKMRVRTPSDGQVVQYLSGGNQQKVVIGKWLSVGPRILLLDEPTRGIDVGAKEEIYRLMEQLAAEGMAVFFVSSEMEEILGMSDRVLVMHEGQISGELLRDQLSEESVMQLATGNPLAAC</sequence>
<dbReference type="SUPFAM" id="SSF52540">
    <property type="entry name" value="P-loop containing nucleoside triphosphate hydrolases"/>
    <property type="match status" value="2"/>
</dbReference>
<dbReference type="InterPro" id="IPR003593">
    <property type="entry name" value="AAA+_ATPase"/>
</dbReference>
<feature type="domain" description="ABC transporter" evidence="11">
    <location>
        <begin position="12"/>
        <end position="247"/>
    </location>
</feature>
<dbReference type="GO" id="GO:0005886">
    <property type="term" value="C:plasma membrane"/>
    <property type="evidence" value="ECO:0007669"/>
    <property type="project" value="UniProtKB-SubCell"/>
</dbReference>
<evidence type="ECO:0000256" key="1">
    <source>
        <dbReference type="ARBA" id="ARBA00004202"/>
    </source>
</evidence>
<dbReference type="EMBL" id="CP036526">
    <property type="protein sequence ID" value="QDT09362.1"/>
    <property type="molecule type" value="Genomic_DNA"/>
</dbReference>
<keyword evidence="3" id="KW-0813">Transport</keyword>
<keyword evidence="9" id="KW-1278">Translocase</keyword>
<comment type="subcellular location">
    <subcellularLocation>
        <location evidence="2">Cell inner membrane</location>
    </subcellularLocation>
    <subcellularLocation>
        <location evidence="1">Cell membrane</location>
        <topology evidence="1">Peripheral membrane protein</topology>
    </subcellularLocation>
</comment>
<keyword evidence="5" id="KW-0762">Sugar transport</keyword>